<reference evidence="1" key="1">
    <citation type="journal article" date="2015" name="Nature">
        <title>Complex archaea that bridge the gap between prokaryotes and eukaryotes.</title>
        <authorList>
            <person name="Spang A."/>
            <person name="Saw J.H."/>
            <person name="Jorgensen S.L."/>
            <person name="Zaremba-Niedzwiedzka K."/>
            <person name="Martijn J."/>
            <person name="Lind A.E."/>
            <person name="van Eijk R."/>
            <person name="Schleper C."/>
            <person name="Guy L."/>
            <person name="Ettema T.J."/>
        </authorList>
    </citation>
    <scope>NUCLEOTIDE SEQUENCE</scope>
</reference>
<feature type="non-terminal residue" evidence="1">
    <location>
        <position position="1"/>
    </location>
</feature>
<dbReference type="AlphaFoldDB" id="A0A0F8YMZ3"/>
<organism evidence="1">
    <name type="scientific">marine sediment metagenome</name>
    <dbReference type="NCBI Taxonomy" id="412755"/>
    <lineage>
        <taxon>unclassified sequences</taxon>
        <taxon>metagenomes</taxon>
        <taxon>ecological metagenomes</taxon>
    </lineage>
</organism>
<evidence type="ECO:0000313" key="1">
    <source>
        <dbReference type="EMBL" id="KKK55519.1"/>
    </source>
</evidence>
<dbReference type="EMBL" id="LAZR01065450">
    <property type="protein sequence ID" value="KKK55519.1"/>
    <property type="molecule type" value="Genomic_DNA"/>
</dbReference>
<sequence>RIYYAPLVNEYKHEYYVKWDINDASWQDSGYTEYLHYDWAQTAARNTKMYTTTDGNNYNVEITGSALGSSINNYISGAFDISPYFRNGDEVWLKIVSDVGGDFDVRFDQLYIEYTKSTPNYIMSKVVEWEAPNPTSMNTLTYAHSGTSVTFEIWDYIGQDYETITGSPFTLQPKYVSGGDMIRVRYSKTSSTDFTLNIDQLRTEYTYLDHNDYWIDATAEWSISDPELYSIDSLDFDHQVTQGSVTFEVWDWIQNGGQYETKTGASLDLSISPEYVGPGNSVKVRYLSSTETSSTTLNIDVLRVNYTTIQILGVGEINLDSTFHLDSLTTEDTIESLQLTYAYKTDGTQV</sequence>
<protein>
    <submittedName>
        <fullName evidence="1">Uncharacterized protein</fullName>
    </submittedName>
</protein>
<comment type="caution">
    <text evidence="1">The sequence shown here is derived from an EMBL/GenBank/DDBJ whole genome shotgun (WGS) entry which is preliminary data.</text>
</comment>
<name>A0A0F8YMZ3_9ZZZZ</name>
<proteinExistence type="predicted"/>
<gene>
    <name evidence="1" type="ORF">LCGC14_3073740</name>
</gene>
<accession>A0A0F8YMZ3</accession>
<feature type="non-terminal residue" evidence="1">
    <location>
        <position position="350"/>
    </location>
</feature>